<dbReference type="OrthoDB" id="10066232at2759"/>
<evidence type="ECO:0000313" key="2">
    <source>
        <dbReference type="Proteomes" id="UP000235786"/>
    </source>
</evidence>
<reference evidence="1 2" key="1">
    <citation type="submission" date="2016-04" db="EMBL/GenBank/DDBJ databases">
        <title>A degradative enzymes factory behind the ericoid mycorrhizal symbiosis.</title>
        <authorList>
            <consortium name="DOE Joint Genome Institute"/>
            <person name="Martino E."/>
            <person name="Morin E."/>
            <person name="Grelet G."/>
            <person name="Kuo A."/>
            <person name="Kohler A."/>
            <person name="Daghino S."/>
            <person name="Barry K."/>
            <person name="Choi C."/>
            <person name="Cichocki N."/>
            <person name="Clum A."/>
            <person name="Copeland A."/>
            <person name="Hainaut M."/>
            <person name="Haridas S."/>
            <person name="Labutti K."/>
            <person name="Lindquist E."/>
            <person name="Lipzen A."/>
            <person name="Khouja H.-R."/>
            <person name="Murat C."/>
            <person name="Ohm R."/>
            <person name="Olson A."/>
            <person name="Spatafora J."/>
            <person name="Veneault-Fourrey C."/>
            <person name="Henrissat B."/>
            <person name="Grigoriev I."/>
            <person name="Martin F."/>
            <person name="Perotto S."/>
        </authorList>
    </citation>
    <scope>NUCLEOTIDE SEQUENCE [LARGE SCALE GENOMIC DNA]</scope>
    <source>
        <strain evidence="1 2">F</strain>
    </source>
</reference>
<name>A0A2J6QZ65_HYAVF</name>
<gene>
    <name evidence="1" type="ORF">L207DRAFT_591481</name>
</gene>
<dbReference type="InterPro" id="IPR014942">
    <property type="entry name" value="AbiEii"/>
</dbReference>
<dbReference type="Pfam" id="PF08843">
    <property type="entry name" value="AbiEii"/>
    <property type="match status" value="1"/>
</dbReference>
<proteinExistence type="predicted"/>
<dbReference type="Gene3D" id="3.30.460.40">
    <property type="match status" value="1"/>
</dbReference>
<accession>A0A2J6QZ65</accession>
<dbReference type="SUPFAM" id="SSF81301">
    <property type="entry name" value="Nucleotidyltransferase"/>
    <property type="match status" value="1"/>
</dbReference>
<dbReference type="Proteomes" id="UP000235786">
    <property type="component" value="Unassembled WGS sequence"/>
</dbReference>
<dbReference type="AlphaFoldDB" id="A0A2J6QZ65"/>
<dbReference type="InterPro" id="IPR043519">
    <property type="entry name" value="NT_sf"/>
</dbReference>
<keyword evidence="2" id="KW-1185">Reference proteome</keyword>
<organism evidence="1 2">
    <name type="scientific">Hyaloscypha variabilis (strain UAMH 11265 / GT02V1 / F)</name>
    <name type="common">Meliniomyces variabilis</name>
    <dbReference type="NCBI Taxonomy" id="1149755"/>
    <lineage>
        <taxon>Eukaryota</taxon>
        <taxon>Fungi</taxon>
        <taxon>Dikarya</taxon>
        <taxon>Ascomycota</taxon>
        <taxon>Pezizomycotina</taxon>
        <taxon>Leotiomycetes</taxon>
        <taxon>Helotiales</taxon>
        <taxon>Hyaloscyphaceae</taxon>
        <taxon>Hyaloscypha</taxon>
        <taxon>Hyaloscypha variabilis</taxon>
    </lineage>
</organism>
<protein>
    <submittedName>
        <fullName evidence="1">Uncharacterized protein</fullName>
    </submittedName>
</protein>
<dbReference type="EMBL" id="KZ613962">
    <property type="protein sequence ID" value="PMD31529.1"/>
    <property type="molecule type" value="Genomic_DNA"/>
</dbReference>
<sequence>MSYSQQGEASNSTPAPSAAEVYDTTRFGELYYGSRQPRVHDLCLAATFLIQIFERAGIPFAFLGGWAMYMRGSPRQTQDVDIAVGTTMENLTTLLLQLSVPLTHGQTSIQIFIHTGGQFDTGYDAYAVSTDIVIGGNLNTPRDIPDGTELITPAEQARLGYLQIRVVDIFFQFHSKLDAFNTRRATGNTGNDYRDLQWLLRQYPNEIYHCRYALNYNHRSLFFQDLATENQHAPEYVNYVKTLLGLD</sequence>
<evidence type="ECO:0000313" key="1">
    <source>
        <dbReference type="EMBL" id="PMD31529.1"/>
    </source>
</evidence>
<dbReference type="STRING" id="1149755.A0A2J6QZ65"/>